<dbReference type="EC" id="2.4.-.-" evidence="3"/>
<gene>
    <name evidence="3" type="ORF">WCV65_11580</name>
</gene>
<dbReference type="SUPFAM" id="SSF53448">
    <property type="entry name" value="Nucleotide-diphospho-sugar transferases"/>
    <property type="match status" value="1"/>
</dbReference>
<reference evidence="3 4" key="1">
    <citation type="submission" date="2024-02" db="EMBL/GenBank/DDBJ databases">
        <title>Seven novel Bacillus-like species.</title>
        <authorList>
            <person name="Liu G."/>
        </authorList>
    </citation>
    <scope>NUCLEOTIDE SEQUENCE [LARGE SCALE GENOMIC DNA]</scope>
    <source>
        <strain evidence="3 4">FJAT-52054</strain>
    </source>
</reference>
<feature type="domain" description="Glycosyltransferase 2-like" evidence="2">
    <location>
        <begin position="6"/>
        <end position="123"/>
    </location>
</feature>
<organism evidence="3 4">
    <name type="scientific">Metabacillus sediminis</name>
    <dbReference type="NCBI Taxonomy" id="3117746"/>
    <lineage>
        <taxon>Bacteria</taxon>
        <taxon>Bacillati</taxon>
        <taxon>Bacillota</taxon>
        <taxon>Bacilli</taxon>
        <taxon>Bacillales</taxon>
        <taxon>Bacillaceae</taxon>
        <taxon>Metabacillus</taxon>
    </lineage>
</organism>
<evidence type="ECO:0000313" key="4">
    <source>
        <dbReference type="Proteomes" id="UP001377337"/>
    </source>
</evidence>
<dbReference type="Pfam" id="PF00535">
    <property type="entry name" value="Glycos_transf_2"/>
    <property type="match status" value="1"/>
</dbReference>
<accession>A0ABZ2NCR3</accession>
<protein>
    <submittedName>
        <fullName evidence="3">Glycosyltransferase</fullName>
        <ecNumber evidence="3">2.4.-.-</ecNumber>
    </submittedName>
</protein>
<evidence type="ECO:0000313" key="3">
    <source>
        <dbReference type="EMBL" id="WXB95219.1"/>
    </source>
</evidence>
<dbReference type="InterPro" id="IPR001173">
    <property type="entry name" value="Glyco_trans_2-like"/>
</dbReference>
<dbReference type="InterPro" id="IPR029044">
    <property type="entry name" value="Nucleotide-diphossugar_trans"/>
</dbReference>
<evidence type="ECO:0000259" key="2">
    <source>
        <dbReference type="Pfam" id="PF00535"/>
    </source>
</evidence>
<dbReference type="PANTHER" id="PTHR22916">
    <property type="entry name" value="GLYCOSYLTRANSFERASE"/>
    <property type="match status" value="1"/>
</dbReference>
<dbReference type="EMBL" id="CP147407">
    <property type="protein sequence ID" value="WXB95219.1"/>
    <property type="molecule type" value="Genomic_DNA"/>
</dbReference>
<keyword evidence="4" id="KW-1185">Reference proteome</keyword>
<dbReference type="GO" id="GO:0016757">
    <property type="term" value="F:glycosyltransferase activity"/>
    <property type="evidence" value="ECO:0007669"/>
    <property type="project" value="UniProtKB-KW"/>
</dbReference>
<dbReference type="Gene3D" id="3.90.550.10">
    <property type="entry name" value="Spore Coat Polysaccharide Biosynthesis Protein SpsA, Chain A"/>
    <property type="match status" value="1"/>
</dbReference>
<dbReference type="Proteomes" id="UP001377337">
    <property type="component" value="Chromosome"/>
</dbReference>
<keyword evidence="3" id="KW-0328">Glycosyltransferase</keyword>
<sequence length="238" mass="27914">MTPKVSIIIPFFNCSYVEQAIQSSLNQTYPNIEVIVVDDGSTAHMEKLAPFLDRIVYIRKENGGTATALNKGIETASGEYIAWLSSDDYFLPEKIQKQMTYMLTHGADFSFTNYDYIDENNTVLIPWCGKRFTADLKEVPQFFLQGNPVNGCTILMKKECFEKVGYFDPQWKYTHDYDMWFRMILAGYDLHYIDEILIQFRTHIEAGTRKYQPQILSEVFQLESKYRPLLWMHLYHPF</sequence>
<dbReference type="RefSeq" id="WP_338776612.1">
    <property type="nucleotide sequence ID" value="NZ_CP147407.1"/>
</dbReference>
<comment type="similarity">
    <text evidence="1">Belongs to the glycosyltransferase 2 family.</text>
</comment>
<dbReference type="PANTHER" id="PTHR22916:SF3">
    <property type="entry name" value="UDP-GLCNAC:BETAGAL BETA-1,3-N-ACETYLGLUCOSAMINYLTRANSFERASE-LIKE PROTEIN 1"/>
    <property type="match status" value="1"/>
</dbReference>
<name>A0ABZ2NCR3_9BACI</name>
<keyword evidence="3" id="KW-0808">Transferase</keyword>
<evidence type="ECO:0000256" key="1">
    <source>
        <dbReference type="ARBA" id="ARBA00006739"/>
    </source>
</evidence>
<proteinExistence type="inferred from homology"/>